<evidence type="ECO:0000313" key="2">
    <source>
        <dbReference type="Proteomes" id="UP000294933"/>
    </source>
</evidence>
<organism evidence="1 2">
    <name type="scientific">Rickenella mellea</name>
    <dbReference type="NCBI Taxonomy" id="50990"/>
    <lineage>
        <taxon>Eukaryota</taxon>
        <taxon>Fungi</taxon>
        <taxon>Dikarya</taxon>
        <taxon>Basidiomycota</taxon>
        <taxon>Agaricomycotina</taxon>
        <taxon>Agaricomycetes</taxon>
        <taxon>Hymenochaetales</taxon>
        <taxon>Rickenellaceae</taxon>
        <taxon>Rickenella</taxon>
    </lineage>
</organism>
<sequence>MSHQWKKLGSISNGCYSEVLECSKIMYTWIDRSILKKIVTWIRGKQVRIQIQMHSCAALTYVISAMAMDLEKDLENNAKTPILPSLQRMIILSNVYEVPDETKCGGILQLSAFLIDEQTKKMFKAIKPIPSIDKLGYILLKKVRWRMMPPTVDLTRKYFNRRQK</sequence>
<dbReference type="EMBL" id="ML170228">
    <property type="protein sequence ID" value="TDL17069.1"/>
    <property type="molecule type" value="Genomic_DNA"/>
</dbReference>
<dbReference type="VEuPathDB" id="FungiDB:BD410DRAFT_807586"/>
<evidence type="ECO:0000313" key="1">
    <source>
        <dbReference type="EMBL" id="TDL17069.1"/>
    </source>
</evidence>
<proteinExistence type="predicted"/>
<accession>A0A4Y7PR61</accession>
<reference evidence="1 2" key="1">
    <citation type="submission" date="2018-06" db="EMBL/GenBank/DDBJ databases">
        <title>A transcriptomic atlas of mushroom development highlights an independent origin of complex multicellularity.</title>
        <authorList>
            <consortium name="DOE Joint Genome Institute"/>
            <person name="Krizsan K."/>
            <person name="Almasi E."/>
            <person name="Merenyi Z."/>
            <person name="Sahu N."/>
            <person name="Viragh M."/>
            <person name="Koszo T."/>
            <person name="Mondo S."/>
            <person name="Kiss B."/>
            <person name="Balint B."/>
            <person name="Kues U."/>
            <person name="Barry K."/>
            <person name="Hegedus J.C."/>
            <person name="Henrissat B."/>
            <person name="Johnson J."/>
            <person name="Lipzen A."/>
            <person name="Ohm R."/>
            <person name="Nagy I."/>
            <person name="Pangilinan J."/>
            <person name="Yan J."/>
            <person name="Xiong Y."/>
            <person name="Grigoriev I.V."/>
            <person name="Hibbett D.S."/>
            <person name="Nagy L.G."/>
        </authorList>
    </citation>
    <scope>NUCLEOTIDE SEQUENCE [LARGE SCALE GENOMIC DNA]</scope>
    <source>
        <strain evidence="1 2">SZMC22713</strain>
    </source>
</reference>
<keyword evidence="2" id="KW-1185">Reference proteome</keyword>
<dbReference type="AlphaFoldDB" id="A0A4Y7PR61"/>
<protein>
    <submittedName>
        <fullName evidence="1">Uncharacterized protein</fullName>
    </submittedName>
</protein>
<dbReference type="Proteomes" id="UP000294933">
    <property type="component" value="Unassembled WGS sequence"/>
</dbReference>
<gene>
    <name evidence="1" type="ORF">BD410DRAFT_807586</name>
</gene>
<name>A0A4Y7PR61_9AGAM</name>